<comment type="caution">
    <text evidence="5">The sequence shown here is derived from an EMBL/GenBank/DDBJ whole genome shotgun (WGS) entry which is preliminary data.</text>
</comment>
<keyword evidence="3" id="KW-0862">Zinc</keyword>
<organism evidence="5 6">
    <name type="scientific">Belnapia mucosa</name>
    <dbReference type="NCBI Taxonomy" id="2804532"/>
    <lineage>
        <taxon>Bacteria</taxon>
        <taxon>Pseudomonadati</taxon>
        <taxon>Pseudomonadota</taxon>
        <taxon>Alphaproteobacteria</taxon>
        <taxon>Acetobacterales</taxon>
        <taxon>Roseomonadaceae</taxon>
        <taxon>Belnapia</taxon>
    </lineage>
</organism>
<protein>
    <submittedName>
        <fullName evidence="5">Homocysteine S-methyltransferase family protein</fullName>
    </submittedName>
</protein>
<evidence type="ECO:0000313" key="5">
    <source>
        <dbReference type="EMBL" id="MBL6458691.1"/>
    </source>
</evidence>
<dbReference type="PROSITE" id="PS50970">
    <property type="entry name" value="HCY"/>
    <property type="match status" value="1"/>
</dbReference>
<dbReference type="Gene3D" id="3.20.20.330">
    <property type="entry name" value="Homocysteine-binding-like domain"/>
    <property type="match status" value="1"/>
</dbReference>
<dbReference type="PANTHER" id="PTHR11103:SF18">
    <property type="entry name" value="SLR1189 PROTEIN"/>
    <property type="match status" value="1"/>
</dbReference>
<reference evidence="5 6" key="1">
    <citation type="submission" date="2021-01" db="EMBL/GenBank/DDBJ databases">
        <title>Belnapia mucosa sp. nov. and Belnapia arida sp. nov., isolated from the Tabernas Desert (Almeria, Spain).</title>
        <authorList>
            <person name="Molina-Menor E."/>
            <person name="Vidal-Verdu A."/>
            <person name="Calonge A."/>
            <person name="Satari L."/>
            <person name="Pereto Magraner J."/>
            <person name="Porcar Miralles M."/>
        </authorList>
    </citation>
    <scope>NUCLEOTIDE SEQUENCE [LARGE SCALE GENOMIC DNA]</scope>
    <source>
        <strain evidence="5 6">T6</strain>
    </source>
</reference>
<dbReference type="InterPro" id="IPR003726">
    <property type="entry name" value="HCY_dom"/>
</dbReference>
<evidence type="ECO:0000256" key="1">
    <source>
        <dbReference type="ARBA" id="ARBA00022603"/>
    </source>
</evidence>
<dbReference type="EMBL" id="JAEUXJ010000017">
    <property type="protein sequence ID" value="MBL6458691.1"/>
    <property type="molecule type" value="Genomic_DNA"/>
</dbReference>
<keyword evidence="1 3" id="KW-0489">Methyltransferase</keyword>
<sequence length="320" mass="34413">MSTPRYRDHLPQLENAGGLFLTDGGIETTLIFQDQLDLPCFAAFDLLKDEGGRAALNRYFSRHAAIARTRRVGFVLESPTWRANPDWGQKVGYSVASLAEANRAAISLMETVRDAQETARSPMVISGCIGPRGDGYDPGVLMSLEEAEAYHAWQIGIFAQTAADMVTAITMTNSNEAIGVARAAWAAGMPVAISFTVETDGRLPTGEALGEAIATVDAATDAAPAYYMINCAHPTHFAHLFAGEGAPWVGRLRGLRANASQRSHAELDQATDLDDGDPVDLGAQYANLRRRHRQLTVLGGCCGTDHRHIERICDACTAAP</sequence>
<keyword evidence="3" id="KW-0479">Metal-binding</keyword>
<evidence type="ECO:0000259" key="4">
    <source>
        <dbReference type="PROSITE" id="PS50970"/>
    </source>
</evidence>
<keyword evidence="6" id="KW-1185">Reference proteome</keyword>
<keyword evidence="2 3" id="KW-0808">Transferase</keyword>
<feature type="domain" description="Hcy-binding" evidence="4">
    <location>
        <begin position="8"/>
        <end position="316"/>
    </location>
</feature>
<gene>
    <name evidence="5" type="ORF">JMJ55_25470</name>
</gene>
<dbReference type="Proteomes" id="UP000606490">
    <property type="component" value="Unassembled WGS sequence"/>
</dbReference>
<feature type="binding site" evidence="3">
    <location>
        <position position="301"/>
    </location>
    <ligand>
        <name>Zn(2+)</name>
        <dbReference type="ChEBI" id="CHEBI:29105"/>
    </ligand>
</feature>
<feature type="binding site" evidence="3">
    <location>
        <position position="302"/>
    </location>
    <ligand>
        <name>Zn(2+)</name>
        <dbReference type="ChEBI" id="CHEBI:29105"/>
    </ligand>
</feature>
<dbReference type="Pfam" id="PF02574">
    <property type="entry name" value="S-methyl_trans"/>
    <property type="match status" value="1"/>
</dbReference>
<dbReference type="InterPro" id="IPR036589">
    <property type="entry name" value="HCY_dom_sf"/>
</dbReference>
<comment type="cofactor">
    <cofactor evidence="3">
        <name>Zn(2+)</name>
        <dbReference type="ChEBI" id="CHEBI:29105"/>
    </cofactor>
</comment>
<proteinExistence type="predicted"/>
<feature type="binding site" evidence="3">
    <location>
        <position position="231"/>
    </location>
    <ligand>
        <name>Zn(2+)</name>
        <dbReference type="ChEBI" id="CHEBI:29105"/>
    </ligand>
</feature>
<dbReference type="PANTHER" id="PTHR11103">
    <property type="entry name" value="SLR1189 PROTEIN"/>
    <property type="match status" value="1"/>
</dbReference>
<name>A0ABS1VC20_9PROT</name>
<dbReference type="SUPFAM" id="SSF82282">
    <property type="entry name" value="Homocysteine S-methyltransferase"/>
    <property type="match status" value="1"/>
</dbReference>
<evidence type="ECO:0000256" key="3">
    <source>
        <dbReference type="PROSITE-ProRule" id="PRU00333"/>
    </source>
</evidence>
<evidence type="ECO:0000313" key="6">
    <source>
        <dbReference type="Proteomes" id="UP000606490"/>
    </source>
</evidence>
<dbReference type="RefSeq" id="WP_202828433.1">
    <property type="nucleotide sequence ID" value="NZ_JAEUXJ010000017.1"/>
</dbReference>
<accession>A0ABS1VC20</accession>
<evidence type="ECO:0000256" key="2">
    <source>
        <dbReference type="ARBA" id="ARBA00022679"/>
    </source>
</evidence>